<dbReference type="InterPro" id="IPR007534">
    <property type="entry name" value="LuxE"/>
</dbReference>
<dbReference type="Proteomes" id="UP001500305">
    <property type="component" value="Unassembled WGS sequence"/>
</dbReference>
<dbReference type="PANTHER" id="PTHR43845:SF1">
    <property type="entry name" value="BLR5969 PROTEIN"/>
    <property type="match status" value="1"/>
</dbReference>
<evidence type="ECO:0000313" key="3">
    <source>
        <dbReference type="Proteomes" id="UP001500305"/>
    </source>
</evidence>
<dbReference type="Gene3D" id="3.40.50.12780">
    <property type="entry name" value="N-terminal domain of ligase-like"/>
    <property type="match status" value="1"/>
</dbReference>
<feature type="domain" description="Acyl-protein synthetase LuxE" evidence="1">
    <location>
        <begin position="78"/>
        <end position="387"/>
    </location>
</feature>
<dbReference type="InterPro" id="IPR042099">
    <property type="entry name" value="ANL_N_sf"/>
</dbReference>
<dbReference type="PANTHER" id="PTHR43845">
    <property type="entry name" value="BLR5969 PROTEIN"/>
    <property type="match status" value="1"/>
</dbReference>
<comment type="caution">
    <text evidence="2">The sequence shown here is derived from an EMBL/GenBank/DDBJ whole genome shotgun (WGS) entry which is preliminary data.</text>
</comment>
<name>A0ABN3DBF9_9ACTN</name>
<organism evidence="2 3">
    <name type="scientific">Kitasatospora cystarginea</name>
    <dbReference type="NCBI Taxonomy" id="58350"/>
    <lineage>
        <taxon>Bacteria</taxon>
        <taxon>Bacillati</taxon>
        <taxon>Actinomycetota</taxon>
        <taxon>Actinomycetes</taxon>
        <taxon>Kitasatosporales</taxon>
        <taxon>Streptomycetaceae</taxon>
        <taxon>Kitasatospora</taxon>
    </lineage>
</organism>
<accession>A0ABN3DBF9</accession>
<keyword evidence="3" id="KW-1185">Reference proteome</keyword>
<sequence>MTRIPTQVSGTQPSVPDPQRLRGLQLLFDTAAPFAAGPESDELFLGALREVNTWHLEHSPFYASLWAEAGRPDIDSTADLDRLPFVHASFLKRNEIRSVSEEQISLHLTSSGTSGQKSQVFLDKWSADVMQEMDCRVFDHYGWVDRSEEVNYLVYGYEPRPDLTNGATFGLGYVSELAPARSLTFGLRHTGTGHEFDPFGCILALQRYAEEGIPVRILGYPAFLHFTLERMGQLNHPPLKLSPRSLVFLGGGWKANADRQIPKDDLYAAIREQLGVPDHRIRDAYGSVEHPLPYFECERHNLHVPTWSRVLVRSVDTLRALPYGETGYLQFVSPFITSMPTHSIVMNDLGTLYAPEGCGCGLGTAYFTVHGRAGVSRNRSCAIAAAELLKAGS</sequence>
<reference evidence="2 3" key="1">
    <citation type="journal article" date="2019" name="Int. J. Syst. Evol. Microbiol.">
        <title>The Global Catalogue of Microorganisms (GCM) 10K type strain sequencing project: providing services to taxonomists for standard genome sequencing and annotation.</title>
        <authorList>
            <consortium name="The Broad Institute Genomics Platform"/>
            <consortium name="The Broad Institute Genome Sequencing Center for Infectious Disease"/>
            <person name="Wu L."/>
            <person name="Ma J."/>
        </authorList>
    </citation>
    <scope>NUCLEOTIDE SEQUENCE [LARGE SCALE GENOMIC DNA]</scope>
    <source>
        <strain evidence="2 3">JCM 7356</strain>
    </source>
</reference>
<proteinExistence type="predicted"/>
<protein>
    <submittedName>
        <fullName evidence="2">Acyl-protein synthetase</fullName>
    </submittedName>
</protein>
<evidence type="ECO:0000313" key="2">
    <source>
        <dbReference type="EMBL" id="GAA2226702.1"/>
    </source>
</evidence>
<gene>
    <name evidence="2" type="ORF">GCM10010430_02320</name>
</gene>
<dbReference type="EMBL" id="BAAATR010000001">
    <property type="protein sequence ID" value="GAA2226702.1"/>
    <property type="molecule type" value="Genomic_DNA"/>
</dbReference>
<evidence type="ECO:0000259" key="1">
    <source>
        <dbReference type="Pfam" id="PF04443"/>
    </source>
</evidence>
<dbReference type="RefSeq" id="WP_344634234.1">
    <property type="nucleotide sequence ID" value="NZ_BAAATR010000001.1"/>
</dbReference>
<dbReference type="Pfam" id="PF04443">
    <property type="entry name" value="LuxE"/>
    <property type="match status" value="1"/>
</dbReference>